<organism evidence="1 2">
    <name type="scientific">Pristionchus fissidentatus</name>
    <dbReference type="NCBI Taxonomy" id="1538716"/>
    <lineage>
        <taxon>Eukaryota</taxon>
        <taxon>Metazoa</taxon>
        <taxon>Ecdysozoa</taxon>
        <taxon>Nematoda</taxon>
        <taxon>Chromadorea</taxon>
        <taxon>Rhabditida</taxon>
        <taxon>Rhabditina</taxon>
        <taxon>Diplogasteromorpha</taxon>
        <taxon>Diplogasteroidea</taxon>
        <taxon>Neodiplogasteridae</taxon>
        <taxon>Pristionchus</taxon>
    </lineage>
</organism>
<sequence length="76" mass="9051">QTIGDTLHQYSARVNPKPGKYIKFPEQWLTSLIDLFWRATSMESSIDPEERTITRSLMIHTARIQNPRYSKRREMQ</sequence>
<name>A0AAV5V8B7_9BILA</name>
<accession>A0AAV5V8B7</accession>
<feature type="non-terminal residue" evidence="1">
    <location>
        <position position="1"/>
    </location>
</feature>
<keyword evidence="2" id="KW-1185">Reference proteome</keyword>
<dbReference type="AlphaFoldDB" id="A0AAV5V8B7"/>
<protein>
    <submittedName>
        <fullName evidence="1">Uncharacterized protein</fullName>
    </submittedName>
</protein>
<reference evidence="1" key="1">
    <citation type="submission" date="2023-10" db="EMBL/GenBank/DDBJ databases">
        <title>Genome assembly of Pristionchus species.</title>
        <authorList>
            <person name="Yoshida K."/>
            <person name="Sommer R.J."/>
        </authorList>
    </citation>
    <scope>NUCLEOTIDE SEQUENCE</scope>
    <source>
        <strain evidence="1">RS5133</strain>
    </source>
</reference>
<gene>
    <name evidence="1" type="ORF">PFISCL1PPCAC_7187</name>
</gene>
<evidence type="ECO:0000313" key="1">
    <source>
        <dbReference type="EMBL" id="GMT15890.1"/>
    </source>
</evidence>
<dbReference type="Proteomes" id="UP001432322">
    <property type="component" value="Unassembled WGS sequence"/>
</dbReference>
<comment type="caution">
    <text evidence="1">The sequence shown here is derived from an EMBL/GenBank/DDBJ whole genome shotgun (WGS) entry which is preliminary data.</text>
</comment>
<proteinExistence type="predicted"/>
<evidence type="ECO:0000313" key="2">
    <source>
        <dbReference type="Proteomes" id="UP001432322"/>
    </source>
</evidence>
<dbReference type="EMBL" id="BTSY01000002">
    <property type="protein sequence ID" value="GMT15890.1"/>
    <property type="molecule type" value="Genomic_DNA"/>
</dbReference>